<protein>
    <submittedName>
        <fullName evidence="3">G_PROTEIN_RECEP_F1_2 domain-containing protein</fullName>
    </submittedName>
</protein>
<dbReference type="Proteomes" id="UP000492821">
    <property type="component" value="Unassembled WGS sequence"/>
</dbReference>
<organism evidence="2 3">
    <name type="scientific">Panagrellus redivivus</name>
    <name type="common">Microworm</name>
    <dbReference type="NCBI Taxonomy" id="6233"/>
    <lineage>
        <taxon>Eukaryota</taxon>
        <taxon>Metazoa</taxon>
        <taxon>Ecdysozoa</taxon>
        <taxon>Nematoda</taxon>
        <taxon>Chromadorea</taxon>
        <taxon>Rhabditida</taxon>
        <taxon>Tylenchina</taxon>
        <taxon>Panagrolaimomorpha</taxon>
        <taxon>Panagrolaimoidea</taxon>
        <taxon>Panagrolaimidae</taxon>
        <taxon>Panagrellus</taxon>
    </lineage>
</organism>
<keyword evidence="1" id="KW-1133">Transmembrane helix</keyword>
<evidence type="ECO:0000313" key="2">
    <source>
        <dbReference type="Proteomes" id="UP000492821"/>
    </source>
</evidence>
<dbReference type="WBParaSite" id="Pan_g17151.t1">
    <property type="protein sequence ID" value="Pan_g17151.t1"/>
    <property type="gene ID" value="Pan_g17151"/>
</dbReference>
<feature type="transmembrane region" description="Helical" evidence="1">
    <location>
        <begin position="65"/>
        <end position="86"/>
    </location>
</feature>
<sequence length="118" mass="13586">MDADLFVILSYCYLVPTIIMHLIILRIILTKANQLLFNTVFYKIFVFQSIAIMLYHIFTTNDVSWTAYNMICYDICGCSPPWILLIMQKPVRKAVRARCCWLGGNVAVNMLAFPSTHS</sequence>
<feature type="transmembrane region" description="Helical" evidence="1">
    <location>
        <begin position="40"/>
        <end position="59"/>
    </location>
</feature>
<evidence type="ECO:0000313" key="3">
    <source>
        <dbReference type="WBParaSite" id="Pan_g17151.t1"/>
    </source>
</evidence>
<accession>A0A7E4V6D8</accession>
<keyword evidence="2" id="KW-1185">Reference proteome</keyword>
<dbReference type="AlphaFoldDB" id="A0A7E4V6D8"/>
<reference evidence="2" key="1">
    <citation type="journal article" date="2013" name="Genetics">
        <title>The draft genome and transcriptome of Panagrellus redivivus are shaped by the harsh demands of a free-living lifestyle.</title>
        <authorList>
            <person name="Srinivasan J."/>
            <person name="Dillman A.R."/>
            <person name="Macchietto M.G."/>
            <person name="Heikkinen L."/>
            <person name="Lakso M."/>
            <person name="Fracchia K.M."/>
            <person name="Antoshechkin I."/>
            <person name="Mortazavi A."/>
            <person name="Wong G."/>
            <person name="Sternberg P.W."/>
        </authorList>
    </citation>
    <scope>NUCLEOTIDE SEQUENCE [LARGE SCALE GENOMIC DNA]</scope>
    <source>
        <strain evidence="2">MT8872</strain>
    </source>
</reference>
<feature type="transmembrane region" description="Helical" evidence="1">
    <location>
        <begin position="6"/>
        <end position="28"/>
    </location>
</feature>
<keyword evidence="1" id="KW-0472">Membrane</keyword>
<name>A0A7E4V6D8_PANRE</name>
<keyword evidence="1" id="KW-0812">Transmembrane</keyword>
<evidence type="ECO:0000256" key="1">
    <source>
        <dbReference type="SAM" id="Phobius"/>
    </source>
</evidence>
<proteinExistence type="predicted"/>
<reference evidence="3" key="2">
    <citation type="submission" date="2020-10" db="UniProtKB">
        <authorList>
            <consortium name="WormBaseParasite"/>
        </authorList>
    </citation>
    <scope>IDENTIFICATION</scope>
</reference>